<evidence type="ECO:0000313" key="2">
    <source>
        <dbReference type="Proteomes" id="UP001055879"/>
    </source>
</evidence>
<comment type="caution">
    <text evidence="1">The sequence shown here is derived from an EMBL/GenBank/DDBJ whole genome shotgun (WGS) entry which is preliminary data.</text>
</comment>
<name>A0ACB9CN42_ARCLA</name>
<protein>
    <submittedName>
        <fullName evidence="1">Uncharacterized protein</fullName>
    </submittedName>
</protein>
<evidence type="ECO:0000313" key="1">
    <source>
        <dbReference type="EMBL" id="KAI3735691.1"/>
    </source>
</evidence>
<proteinExistence type="predicted"/>
<dbReference type="Proteomes" id="UP001055879">
    <property type="component" value="Linkage Group LG04"/>
</dbReference>
<accession>A0ACB9CN42</accession>
<dbReference type="EMBL" id="CM042050">
    <property type="protein sequence ID" value="KAI3735691.1"/>
    <property type="molecule type" value="Genomic_DNA"/>
</dbReference>
<sequence length="128" mass="15103">MLPNFQMSSLTAITSLPHVFMARPLSFPFLLQSYRNSHNRIGEHPELRQRRKVNPWRLFQRSEAHQSQMMGVCFALQKKWVDVIGSQTYLMKGLDFNLGTERSFKSILFALLGERKPLFRRIFQLSSW</sequence>
<reference evidence="1 2" key="2">
    <citation type="journal article" date="2022" name="Mol. Ecol. Resour.">
        <title>The genomes of chicory, endive, great burdock and yacon provide insights into Asteraceae paleo-polyploidization history and plant inulin production.</title>
        <authorList>
            <person name="Fan W."/>
            <person name="Wang S."/>
            <person name="Wang H."/>
            <person name="Wang A."/>
            <person name="Jiang F."/>
            <person name="Liu H."/>
            <person name="Zhao H."/>
            <person name="Xu D."/>
            <person name="Zhang Y."/>
        </authorList>
    </citation>
    <scope>NUCLEOTIDE SEQUENCE [LARGE SCALE GENOMIC DNA]</scope>
    <source>
        <strain evidence="2">cv. Niubang</strain>
    </source>
</reference>
<organism evidence="1 2">
    <name type="scientific">Arctium lappa</name>
    <name type="common">Greater burdock</name>
    <name type="synonym">Lappa major</name>
    <dbReference type="NCBI Taxonomy" id="4217"/>
    <lineage>
        <taxon>Eukaryota</taxon>
        <taxon>Viridiplantae</taxon>
        <taxon>Streptophyta</taxon>
        <taxon>Embryophyta</taxon>
        <taxon>Tracheophyta</taxon>
        <taxon>Spermatophyta</taxon>
        <taxon>Magnoliopsida</taxon>
        <taxon>eudicotyledons</taxon>
        <taxon>Gunneridae</taxon>
        <taxon>Pentapetalae</taxon>
        <taxon>asterids</taxon>
        <taxon>campanulids</taxon>
        <taxon>Asterales</taxon>
        <taxon>Asteraceae</taxon>
        <taxon>Carduoideae</taxon>
        <taxon>Cardueae</taxon>
        <taxon>Arctiinae</taxon>
        <taxon>Arctium</taxon>
    </lineage>
</organism>
<reference evidence="2" key="1">
    <citation type="journal article" date="2022" name="Mol. Ecol. Resour.">
        <title>The genomes of chicory, endive, great burdock and yacon provide insights into Asteraceae palaeo-polyploidization history and plant inulin production.</title>
        <authorList>
            <person name="Fan W."/>
            <person name="Wang S."/>
            <person name="Wang H."/>
            <person name="Wang A."/>
            <person name="Jiang F."/>
            <person name="Liu H."/>
            <person name="Zhao H."/>
            <person name="Xu D."/>
            <person name="Zhang Y."/>
        </authorList>
    </citation>
    <scope>NUCLEOTIDE SEQUENCE [LARGE SCALE GENOMIC DNA]</scope>
    <source>
        <strain evidence="2">cv. Niubang</strain>
    </source>
</reference>
<keyword evidence="2" id="KW-1185">Reference proteome</keyword>
<gene>
    <name evidence="1" type="ORF">L6452_15199</name>
</gene>